<dbReference type="CDD" id="cd03421">
    <property type="entry name" value="SirA_like_N"/>
    <property type="match status" value="1"/>
</dbReference>
<organism evidence="3 4">
    <name type="scientific">Flexistipes sinusarabici</name>
    <dbReference type="NCBI Taxonomy" id="2352"/>
    <lineage>
        <taxon>Bacteria</taxon>
        <taxon>Pseudomonadati</taxon>
        <taxon>Deferribacterota</taxon>
        <taxon>Deferribacteres</taxon>
        <taxon>Deferribacterales</taxon>
        <taxon>Flexistipitaceae</taxon>
        <taxon>Flexistipes</taxon>
    </lineage>
</organism>
<evidence type="ECO:0000313" key="4">
    <source>
        <dbReference type="Proteomes" id="UP000262325"/>
    </source>
</evidence>
<proteinExistence type="inferred from homology"/>
<gene>
    <name evidence="3" type="primary">yedF</name>
    <name evidence="3" type="ORF">DHM44_09405</name>
</gene>
<dbReference type="InterPro" id="IPR003787">
    <property type="entry name" value="Sulphur_relay_DsrE/F-like"/>
</dbReference>
<comment type="similarity">
    <text evidence="1">Belongs to the sulfur carrier protein TusA family.</text>
</comment>
<dbReference type="Gene3D" id="3.30.110.40">
    <property type="entry name" value="TusA-like domain"/>
    <property type="match status" value="1"/>
</dbReference>
<keyword evidence="3" id="KW-0808">Transferase</keyword>
<accession>A0A3D5QDS3</accession>
<dbReference type="InterPro" id="IPR019870">
    <property type="entry name" value="Se_metab_YedF"/>
</dbReference>
<reference evidence="3 4" key="1">
    <citation type="journal article" date="2018" name="Nat. Biotechnol.">
        <title>A standardized bacterial taxonomy based on genome phylogeny substantially revises the tree of life.</title>
        <authorList>
            <person name="Parks D.H."/>
            <person name="Chuvochina M."/>
            <person name="Waite D.W."/>
            <person name="Rinke C."/>
            <person name="Skarshewski A."/>
            <person name="Chaumeil P.A."/>
            <person name="Hugenholtz P."/>
        </authorList>
    </citation>
    <scope>NUCLEOTIDE SEQUENCE [LARGE SCALE GENOMIC DNA]</scope>
    <source>
        <strain evidence="3">UBA8672</strain>
    </source>
</reference>
<dbReference type="Pfam" id="PF01206">
    <property type="entry name" value="TusA"/>
    <property type="match status" value="1"/>
</dbReference>
<evidence type="ECO:0000313" key="3">
    <source>
        <dbReference type="EMBL" id="HCW93883.1"/>
    </source>
</evidence>
<dbReference type="EMBL" id="DPPF01000199">
    <property type="protein sequence ID" value="HCW93883.1"/>
    <property type="molecule type" value="Genomic_DNA"/>
</dbReference>
<protein>
    <submittedName>
        <fullName evidence="3">Sulfurtransferase-like selenium metabolism protein YedF</fullName>
    </submittedName>
</protein>
<dbReference type="InterPro" id="IPR027396">
    <property type="entry name" value="DsrEFH-like"/>
</dbReference>
<dbReference type="PROSITE" id="PS01148">
    <property type="entry name" value="UPF0033"/>
    <property type="match status" value="1"/>
</dbReference>
<dbReference type="SUPFAM" id="SSF64307">
    <property type="entry name" value="SirA-like"/>
    <property type="match status" value="1"/>
</dbReference>
<dbReference type="Pfam" id="PF02635">
    <property type="entry name" value="DsrE"/>
    <property type="match status" value="1"/>
</dbReference>
<name>A0A3D5QDS3_FLESI</name>
<comment type="caution">
    <text evidence="3">The sequence shown here is derived from an EMBL/GenBank/DDBJ whole genome shotgun (WGS) entry which is preliminary data.</text>
</comment>
<dbReference type="PANTHER" id="PTHR33279:SF6">
    <property type="entry name" value="SULFUR CARRIER PROTEIN YEDF-RELATED"/>
    <property type="match status" value="1"/>
</dbReference>
<dbReference type="InterPro" id="IPR036868">
    <property type="entry name" value="TusA-like_sf"/>
</dbReference>
<dbReference type="SUPFAM" id="SSF75169">
    <property type="entry name" value="DsrEFH-like"/>
    <property type="match status" value="1"/>
</dbReference>
<dbReference type="Proteomes" id="UP000262325">
    <property type="component" value="Unassembled WGS sequence"/>
</dbReference>
<dbReference type="PANTHER" id="PTHR33279">
    <property type="entry name" value="SULFUR CARRIER PROTEIN YEDF-RELATED"/>
    <property type="match status" value="1"/>
</dbReference>
<evidence type="ECO:0000259" key="2">
    <source>
        <dbReference type="PROSITE" id="PS01148"/>
    </source>
</evidence>
<feature type="domain" description="UPF0033" evidence="2">
    <location>
        <begin position="3"/>
        <end position="27"/>
    </location>
</feature>
<dbReference type="GO" id="GO:0016740">
    <property type="term" value="F:transferase activity"/>
    <property type="evidence" value="ECO:0007669"/>
    <property type="project" value="UniProtKB-KW"/>
</dbReference>
<dbReference type="NCBIfam" id="TIGR03527">
    <property type="entry name" value="selenium_YedF"/>
    <property type="match status" value="1"/>
</dbReference>
<sequence>MNVDARGKECPKPVVMTKKALDSLEEGIVTVLLDSEISRDNVLKFAQSQGFSANVSEKNGEFTIEIAKGFTCSIPAANQSGRTDGTKVVLYVGSESIGSGDCDLGKKLMDNFIKNVENMDYLPKTIIFVNSGVFLTTTNDETIKALQQLKGVNILSCGTCLEYFNLEDDLQVGEVTDAYTVMKKLFDADEVISL</sequence>
<evidence type="ECO:0000256" key="1">
    <source>
        <dbReference type="ARBA" id="ARBA00008984"/>
    </source>
</evidence>
<dbReference type="InterPro" id="IPR001455">
    <property type="entry name" value="TusA-like"/>
</dbReference>
<dbReference type="AlphaFoldDB" id="A0A3D5QDS3"/>